<organism evidence="7 8">
    <name type="scientific">Noviherbaspirillum saxi</name>
    <dbReference type="NCBI Taxonomy" id="2320863"/>
    <lineage>
        <taxon>Bacteria</taxon>
        <taxon>Pseudomonadati</taxon>
        <taxon>Pseudomonadota</taxon>
        <taxon>Betaproteobacteria</taxon>
        <taxon>Burkholderiales</taxon>
        <taxon>Oxalobacteraceae</taxon>
        <taxon>Noviherbaspirillum</taxon>
    </lineage>
</organism>
<evidence type="ECO:0000259" key="6">
    <source>
        <dbReference type="Pfam" id="PF13458"/>
    </source>
</evidence>
<feature type="domain" description="Leucine-binding protein" evidence="6">
    <location>
        <begin position="32"/>
        <end position="377"/>
    </location>
</feature>
<dbReference type="OrthoDB" id="9783240at2"/>
<evidence type="ECO:0000256" key="1">
    <source>
        <dbReference type="ARBA" id="ARBA00010062"/>
    </source>
</evidence>
<evidence type="ECO:0000313" key="7">
    <source>
        <dbReference type="EMBL" id="RJF95449.1"/>
    </source>
</evidence>
<dbReference type="SUPFAM" id="SSF53822">
    <property type="entry name" value="Periplasmic binding protein-like I"/>
    <property type="match status" value="1"/>
</dbReference>
<dbReference type="EMBL" id="QYUO01000002">
    <property type="protein sequence ID" value="RJF95449.1"/>
    <property type="molecule type" value="Genomic_DNA"/>
</dbReference>
<keyword evidence="2" id="KW-0813">Transport</keyword>
<dbReference type="InterPro" id="IPR000709">
    <property type="entry name" value="Leu_Ile_Val-bd"/>
</dbReference>
<sequence>MGWKISMVALACAFGATASVYAQVQGVTDKEIVLGVITDLSGAVAQYGKESRNGMQMKVDEINAQGGVNGRKLRLVVEDNGYDPKKAVLATQKLVTGEKVFAVLGHLGTATNMAVLPFLIENKVFNFLPQGASKEFYDPPNPYKVALAPSYRFMATTSLRYLLEKKDYKKIGVLYQDDDFGQDVLAGVELQLKADKKSLVEKVSYKRGATDFSSQMAKLRAADCDLVIVGATLRELVGSVLEAKKIGFSPAILTTAAAYSQQVPALGGRSMDGIYASSFIPLPYNDDPNPAVREYAAAYTKRFNESPGLYSMYGTYTVDSFAKIAAKAGKNLTPETFNAAMESTRLEPDNFGNPGFVVTKNDRLAVKRIRMFQIVDGKWRPVSDLIETAAHSN</sequence>
<dbReference type="GO" id="GO:0006865">
    <property type="term" value="P:amino acid transport"/>
    <property type="evidence" value="ECO:0007669"/>
    <property type="project" value="UniProtKB-KW"/>
</dbReference>
<dbReference type="InterPro" id="IPR028082">
    <property type="entry name" value="Peripla_BP_I"/>
</dbReference>
<dbReference type="CDD" id="cd06343">
    <property type="entry name" value="PBP1_ABC_ligand_binding-like"/>
    <property type="match status" value="1"/>
</dbReference>
<keyword evidence="4" id="KW-0029">Amino-acid transport</keyword>
<dbReference type="Gene3D" id="3.40.50.2300">
    <property type="match status" value="2"/>
</dbReference>
<dbReference type="RefSeq" id="WP_119770598.1">
    <property type="nucleotide sequence ID" value="NZ_QYUO01000002.1"/>
</dbReference>
<gene>
    <name evidence="7" type="ORF">D3871_18730</name>
</gene>
<proteinExistence type="inferred from homology"/>
<reference evidence="8" key="1">
    <citation type="submission" date="2018-09" db="EMBL/GenBank/DDBJ databases">
        <authorList>
            <person name="Zhu H."/>
        </authorList>
    </citation>
    <scope>NUCLEOTIDE SEQUENCE [LARGE SCALE GENOMIC DNA]</scope>
    <source>
        <strain evidence="8">K1R23-30</strain>
    </source>
</reference>
<protein>
    <submittedName>
        <fullName evidence="7">ABC transporter substrate-binding protein</fullName>
    </submittedName>
</protein>
<dbReference type="InterPro" id="IPR028081">
    <property type="entry name" value="Leu-bd"/>
</dbReference>
<dbReference type="PANTHER" id="PTHR47235:SF1">
    <property type="entry name" value="BLR6548 PROTEIN"/>
    <property type="match status" value="1"/>
</dbReference>
<comment type="caution">
    <text evidence="7">The sequence shown here is derived from an EMBL/GenBank/DDBJ whole genome shotgun (WGS) entry which is preliminary data.</text>
</comment>
<accession>A0A3A3FP38</accession>
<name>A0A3A3FP38_9BURK</name>
<keyword evidence="3 5" id="KW-0732">Signal</keyword>
<dbReference type="Proteomes" id="UP000265955">
    <property type="component" value="Unassembled WGS sequence"/>
</dbReference>
<keyword evidence="8" id="KW-1185">Reference proteome</keyword>
<dbReference type="Pfam" id="PF13458">
    <property type="entry name" value="Peripla_BP_6"/>
    <property type="match status" value="1"/>
</dbReference>
<evidence type="ECO:0000313" key="8">
    <source>
        <dbReference type="Proteomes" id="UP000265955"/>
    </source>
</evidence>
<evidence type="ECO:0000256" key="5">
    <source>
        <dbReference type="SAM" id="SignalP"/>
    </source>
</evidence>
<feature type="signal peptide" evidence="5">
    <location>
        <begin position="1"/>
        <end position="22"/>
    </location>
</feature>
<evidence type="ECO:0000256" key="3">
    <source>
        <dbReference type="ARBA" id="ARBA00022729"/>
    </source>
</evidence>
<comment type="similarity">
    <text evidence="1">Belongs to the leucine-binding protein family.</text>
</comment>
<dbReference type="PANTHER" id="PTHR47235">
    <property type="entry name" value="BLR6548 PROTEIN"/>
    <property type="match status" value="1"/>
</dbReference>
<dbReference type="PRINTS" id="PR00337">
    <property type="entry name" value="LEUILEVALBP"/>
</dbReference>
<feature type="chain" id="PRO_5017204273" evidence="5">
    <location>
        <begin position="23"/>
        <end position="393"/>
    </location>
</feature>
<evidence type="ECO:0000256" key="2">
    <source>
        <dbReference type="ARBA" id="ARBA00022448"/>
    </source>
</evidence>
<evidence type="ECO:0000256" key="4">
    <source>
        <dbReference type="ARBA" id="ARBA00022970"/>
    </source>
</evidence>
<dbReference type="AlphaFoldDB" id="A0A3A3FP38"/>